<dbReference type="InterPro" id="IPR029787">
    <property type="entry name" value="Nucleotide_cyclase"/>
</dbReference>
<gene>
    <name evidence="5" type="ORF">AOQ72_14565</name>
</gene>
<dbReference type="GO" id="GO:0009190">
    <property type="term" value="P:cyclic nucleotide biosynthetic process"/>
    <property type="evidence" value="ECO:0007669"/>
    <property type="project" value="InterPro"/>
</dbReference>
<dbReference type="GO" id="GO:0035556">
    <property type="term" value="P:intracellular signal transduction"/>
    <property type="evidence" value="ECO:0007669"/>
    <property type="project" value="InterPro"/>
</dbReference>
<dbReference type="SMART" id="SM00044">
    <property type="entry name" value="CYCc"/>
    <property type="match status" value="1"/>
</dbReference>
<evidence type="ECO:0000259" key="4">
    <source>
        <dbReference type="PROSITE" id="PS50125"/>
    </source>
</evidence>
<dbReference type="Pfam" id="PF00211">
    <property type="entry name" value="Guanylate_cyc"/>
    <property type="match status" value="1"/>
</dbReference>
<dbReference type="InterPro" id="IPR001660">
    <property type="entry name" value="SAM"/>
</dbReference>
<feature type="domain" description="SAM" evidence="3">
    <location>
        <begin position="1"/>
        <end position="42"/>
    </location>
</feature>
<dbReference type="Proteomes" id="UP000051380">
    <property type="component" value="Unassembled WGS sequence"/>
</dbReference>
<keyword evidence="1" id="KW-0547">Nucleotide-binding</keyword>
<dbReference type="Pfam" id="PF13191">
    <property type="entry name" value="AAA_16"/>
    <property type="match status" value="1"/>
</dbReference>
<dbReference type="InterPro" id="IPR001054">
    <property type="entry name" value="A/G_cyclase"/>
</dbReference>
<evidence type="ECO:0000256" key="1">
    <source>
        <dbReference type="ARBA" id="ARBA00022741"/>
    </source>
</evidence>
<dbReference type="SUPFAM" id="SSF47769">
    <property type="entry name" value="SAM/Pointed domain"/>
    <property type="match status" value="1"/>
</dbReference>
<dbReference type="PROSITE" id="PS50125">
    <property type="entry name" value="GUANYLATE_CYCLASE_2"/>
    <property type="match status" value="1"/>
</dbReference>
<evidence type="ECO:0000313" key="5">
    <source>
        <dbReference type="EMBL" id="KRP99023.1"/>
    </source>
</evidence>
<dbReference type="Pfam" id="PF00536">
    <property type="entry name" value="SAM_1"/>
    <property type="match status" value="1"/>
</dbReference>
<dbReference type="InterPro" id="IPR041664">
    <property type="entry name" value="AAA_16"/>
</dbReference>
<dbReference type="InterPro" id="IPR013761">
    <property type="entry name" value="SAM/pointed_sf"/>
</dbReference>
<evidence type="ECO:0000256" key="2">
    <source>
        <dbReference type="ARBA" id="ARBA00022840"/>
    </source>
</evidence>
<comment type="caution">
    <text evidence="5">The sequence shown here is derived from an EMBL/GenBank/DDBJ whole genome shotgun (WGS) entry which is preliminary data.</text>
</comment>
<dbReference type="GO" id="GO:0005524">
    <property type="term" value="F:ATP binding"/>
    <property type="evidence" value="ECO:0007669"/>
    <property type="project" value="UniProtKB-KW"/>
</dbReference>
<dbReference type="PROSITE" id="PS50105">
    <property type="entry name" value="SAM_DOMAIN"/>
    <property type="match status" value="1"/>
</dbReference>
<dbReference type="GO" id="GO:0004016">
    <property type="term" value="F:adenylate cyclase activity"/>
    <property type="evidence" value="ECO:0007669"/>
    <property type="project" value="UniProtKB-ARBA"/>
</dbReference>
<dbReference type="InterPro" id="IPR011990">
    <property type="entry name" value="TPR-like_helical_dom_sf"/>
</dbReference>
<protein>
    <recommendedName>
        <fullName evidence="7">Adenylate cyclase</fullName>
    </recommendedName>
</protein>
<dbReference type="RefSeq" id="WP_057027039.1">
    <property type="nucleotide sequence ID" value="NZ_LJYF01000013.1"/>
</dbReference>
<evidence type="ECO:0000313" key="6">
    <source>
        <dbReference type="Proteomes" id="UP000051380"/>
    </source>
</evidence>
<dbReference type="CDD" id="cd09487">
    <property type="entry name" value="SAM_superfamily"/>
    <property type="match status" value="1"/>
</dbReference>
<dbReference type="PANTHER" id="PTHR16305">
    <property type="entry name" value="TESTICULAR SOLUBLE ADENYLYL CYCLASE"/>
    <property type="match status" value="1"/>
</dbReference>
<dbReference type="SUPFAM" id="SSF48452">
    <property type="entry name" value="TPR-like"/>
    <property type="match status" value="1"/>
</dbReference>
<dbReference type="CDD" id="cd07302">
    <property type="entry name" value="CHD"/>
    <property type="match status" value="1"/>
</dbReference>
<dbReference type="GO" id="GO:0005737">
    <property type="term" value="C:cytoplasm"/>
    <property type="evidence" value="ECO:0007669"/>
    <property type="project" value="TreeGrafter"/>
</dbReference>
<dbReference type="InterPro" id="IPR027417">
    <property type="entry name" value="P-loop_NTPase"/>
</dbReference>
<name>A0A0R3CMS0_9BRAD</name>
<keyword evidence="2" id="KW-0067">ATP-binding</keyword>
<dbReference type="SUPFAM" id="SSF55073">
    <property type="entry name" value="Nucleotide cyclase"/>
    <property type="match status" value="1"/>
</dbReference>
<evidence type="ECO:0000259" key="3">
    <source>
        <dbReference type="PROSITE" id="PS50105"/>
    </source>
</evidence>
<dbReference type="PANTHER" id="PTHR16305:SF28">
    <property type="entry name" value="GUANYLATE CYCLASE DOMAIN-CONTAINING PROTEIN"/>
    <property type="match status" value="1"/>
</dbReference>
<dbReference type="Gene3D" id="1.25.40.10">
    <property type="entry name" value="Tetratricopeptide repeat domain"/>
    <property type="match status" value="1"/>
</dbReference>
<reference evidence="5 6" key="1">
    <citation type="submission" date="2015-09" db="EMBL/GenBank/DDBJ databases">
        <title>Draft Genome Sequence of the Strain BR 3267 (Bradyrhizobium yuanmingense) recommended as inoculant for cowpea in Brazil.</title>
        <authorList>
            <person name="Simoes-Araujo J.L."/>
            <person name="Zilli J.E."/>
        </authorList>
    </citation>
    <scope>NUCLEOTIDE SEQUENCE [LARGE SCALE GENOMIC DNA]</scope>
    <source>
        <strain evidence="5 6">BR3267</strain>
    </source>
</reference>
<evidence type="ECO:0008006" key="7">
    <source>
        <dbReference type="Google" id="ProtNLM"/>
    </source>
</evidence>
<dbReference type="EMBL" id="LJYF01000013">
    <property type="protein sequence ID" value="KRP99023.1"/>
    <property type="molecule type" value="Genomic_DNA"/>
</dbReference>
<accession>A0A0R3CMS0</accession>
<dbReference type="Gene3D" id="1.10.150.50">
    <property type="entry name" value="Transcription Factor, Ets-1"/>
    <property type="match status" value="1"/>
</dbReference>
<dbReference type="AlphaFoldDB" id="A0A0R3CMS0"/>
<dbReference type="STRING" id="108015.GA0061099_1001376"/>
<organism evidence="5 6">
    <name type="scientific">Bradyrhizobium yuanmingense</name>
    <dbReference type="NCBI Taxonomy" id="108015"/>
    <lineage>
        <taxon>Bacteria</taxon>
        <taxon>Pseudomonadati</taxon>
        <taxon>Pseudomonadota</taxon>
        <taxon>Alphaproteobacteria</taxon>
        <taxon>Hyphomicrobiales</taxon>
        <taxon>Nitrobacteraceae</taxon>
        <taxon>Bradyrhizobium</taxon>
    </lineage>
</organism>
<dbReference type="Gene3D" id="3.30.70.1230">
    <property type="entry name" value="Nucleotide cyclase"/>
    <property type="match status" value="1"/>
</dbReference>
<sequence length="1123" mass="122698">MDIAQWLRGLGLERYIKTFCDAEITSEILPELTEADLRELGLPLGPRKAVLRAIHALAPPITPVAVEANGPADHARPSIPSDAERRQLTVMFVDLVGSTALASGRDPEELRDLLQAYHNTVVGEIARFEGHIAKFLGDGVLAYFGWPRAHEDEAERAVRAGLRVTKAVASLTEPSGAALAARVGIATGLVVVGELIGEGEARERAVIGETPNLAARLQGLAEPSDVVIAESTRRLLGEAFTYHDLGRVPLKGLPEPVQAWLVLGEGAAESRFEAQHGTATTALVGRNEELALLLDRWEQAKEREGQIVLLGGEAGIGKSRLVRALRDQVARVPHTPLSHFCSPFHTNTALYPVVGLLERAAAIRREDASDEQLDKLEAMLALGTDDVHESAPVLADLLAIPTGERYPPLALSPHQKKERTFQALLEQIQGLAARQPVLAVYEDVHWADPTMLEFLDRLVDEVQRLPILMIVTFRPEFIPRWTGHGHVTALFLSRLGRRQGAAVVDRITGGKTLPQEVLEQILAKTDGVPLFVEELTKAVVESGLLKDHGSRYELIGPLPPLAIPTTLQDSLMARLDRLAPVKEVAQIAACIGREFGHDLLRLVTALDEHALQHALNDLLAAELIFRRGVPPNVGYSFKHALVQDIAHESLLKSKRQQIHARIAAALEQHYPARAEAEPETIALHLTEGGLVGKAVDYWLRAGRIAAGRSANLEAITHLTRGLEALKSNPPGPERDRQELALQTAIGGPLIAIHGYTAPQLGTAFNRAHALCYELDDTGALFSTLSGKFIFHFVRGDFAAMQSLVAETQRAAERTSDTALELAAHRLAALTAMHAGDFLTARSELETILRRYQPEAHRPPPVHYVHDPKASALPYLAIVLWILGYPEQAQRTSRAASQYAIELNQTNLTAHVQVYGGAATAELMGDVAAVKAHAEAIIDLADQNSLNYWRESGLILRGWAMAQEGNVEGGLALMRLSLNERNRLGASWYQVRYLWMLAATYLDLGDYDNGVAALAEAKVLAARSDEHMWEAELTCIDGELHRIRGAPADEVEGYLQTALKVAQSQSAKSFELRAAMSLARLWRDQGRIADARCLLGSVYGWFTEGFETPDLRSAKALMEELSRS</sequence>
<dbReference type="SUPFAM" id="SSF52540">
    <property type="entry name" value="P-loop containing nucleoside triphosphate hydrolases"/>
    <property type="match status" value="1"/>
</dbReference>
<feature type="domain" description="Guanylate cyclase" evidence="4">
    <location>
        <begin position="89"/>
        <end position="218"/>
    </location>
</feature>
<dbReference type="OrthoDB" id="9785312at2"/>
<dbReference type="SMART" id="SM00454">
    <property type="entry name" value="SAM"/>
    <property type="match status" value="1"/>
</dbReference>
<proteinExistence type="predicted"/>